<protein>
    <submittedName>
        <fullName evidence="2">Uncharacterized protein</fullName>
    </submittedName>
</protein>
<feature type="compositionally biased region" description="Low complexity" evidence="1">
    <location>
        <begin position="61"/>
        <end position="75"/>
    </location>
</feature>
<evidence type="ECO:0000313" key="3">
    <source>
        <dbReference type="Proteomes" id="UP000604046"/>
    </source>
</evidence>
<evidence type="ECO:0000313" key="2">
    <source>
        <dbReference type="EMBL" id="CAE7320114.1"/>
    </source>
</evidence>
<keyword evidence="3" id="KW-1185">Reference proteome</keyword>
<reference evidence="2" key="1">
    <citation type="submission" date="2021-02" db="EMBL/GenBank/DDBJ databases">
        <authorList>
            <person name="Dougan E. K."/>
            <person name="Rhodes N."/>
            <person name="Thang M."/>
            <person name="Chan C."/>
        </authorList>
    </citation>
    <scope>NUCLEOTIDE SEQUENCE</scope>
</reference>
<organism evidence="2 3">
    <name type="scientific">Symbiodinium natans</name>
    <dbReference type="NCBI Taxonomy" id="878477"/>
    <lineage>
        <taxon>Eukaryota</taxon>
        <taxon>Sar</taxon>
        <taxon>Alveolata</taxon>
        <taxon>Dinophyceae</taxon>
        <taxon>Suessiales</taxon>
        <taxon>Symbiodiniaceae</taxon>
        <taxon>Symbiodinium</taxon>
    </lineage>
</organism>
<sequence>MADTQTYDGDLAATHVQKRLARGISSYSVCSSTSVGSDASTLQLGSSTVDTLSQSSLTGPAAVESESQAAQDAAAQGSGFRNSILVFPVSSTEDVDEYAGDSCEDPQTGLLIPLKRGFAEDAAAPCEKEIDTQQAVEEPMAVSPAAPTEEKVAEPAPFSVLDYKGQPPRQEQFCVSGEDKAQEEAKATAKAKSKAKAGPAPAQPAEPEPTEEEDKTNDAKQKGRARAKPAVKAKLTVAPTGEPEPADEDDKKRKALSAGSEDGNAEGGPGQSRKKIKPAGASKPAAAAKQKAFARRWRPDGQKSALVWDAIRDVFDECLRASYRTPGKMEDLWWKKARPEILAKGDIDLTKDAHHAAAKQCLDAFLQQYPADI</sequence>
<feature type="compositionally biased region" description="Basic residues" evidence="1">
    <location>
        <begin position="222"/>
        <end position="231"/>
    </location>
</feature>
<feature type="compositionally biased region" description="Low complexity" evidence="1">
    <location>
        <begin position="278"/>
        <end position="291"/>
    </location>
</feature>
<accession>A0A812P4G9</accession>
<name>A0A812P4G9_9DINO</name>
<dbReference type="AlphaFoldDB" id="A0A812P4G9"/>
<dbReference type="OrthoDB" id="439479at2759"/>
<comment type="caution">
    <text evidence="2">The sequence shown here is derived from an EMBL/GenBank/DDBJ whole genome shotgun (WGS) entry which is preliminary data.</text>
</comment>
<gene>
    <name evidence="2" type="ORF">SNAT2548_LOCUS16777</name>
</gene>
<dbReference type="Proteomes" id="UP000604046">
    <property type="component" value="Unassembled WGS sequence"/>
</dbReference>
<proteinExistence type="predicted"/>
<feature type="compositionally biased region" description="Basic and acidic residues" evidence="1">
    <location>
        <begin position="177"/>
        <end position="187"/>
    </location>
</feature>
<feature type="region of interest" description="Disordered" evidence="1">
    <location>
        <begin position="131"/>
        <end position="299"/>
    </location>
</feature>
<feature type="region of interest" description="Disordered" evidence="1">
    <location>
        <begin position="51"/>
        <end position="75"/>
    </location>
</feature>
<dbReference type="EMBL" id="CAJNDS010002091">
    <property type="protein sequence ID" value="CAE7320114.1"/>
    <property type="molecule type" value="Genomic_DNA"/>
</dbReference>
<evidence type="ECO:0000256" key="1">
    <source>
        <dbReference type="SAM" id="MobiDB-lite"/>
    </source>
</evidence>